<organism evidence="2 3">
    <name type="scientific">Chryseobacterium gallinarum</name>
    <dbReference type="NCBI Taxonomy" id="1324352"/>
    <lineage>
        <taxon>Bacteria</taxon>
        <taxon>Pseudomonadati</taxon>
        <taxon>Bacteroidota</taxon>
        <taxon>Flavobacteriia</taxon>
        <taxon>Flavobacteriales</taxon>
        <taxon>Weeksellaceae</taxon>
        <taxon>Chryseobacterium group</taxon>
        <taxon>Chryseobacterium</taxon>
    </lineage>
</organism>
<dbReference type="SUPFAM" id="SSF51126">
    <property type="entry name" value="Pectin lyase-like"/>
    <property type="match status" value="1"/>
</dbReference>
<feature type="compositionally biased region" description="Polar residues" evidence="1">
    <location>
        <begin position="90"/>
        <end position="100"/>
    </location>
</feature>
<proteinExistence type="predicted"/>
<dbReference type="InterPro" id="IPR011050">
    <property type="entry name" value="Pectin_lyase_fold/virulence"/>
</dbReference>
<accession>A0A0G3M706</accession>
<dbReference type="KEGG" id="cgn:OK18_15180"/>
<evidence type="ECO:0000313" key="3">
    <source>
        <dbReference type="Proteomes" id="UP000035213"/>
    </source>
</evidence>
<dbReference type="OrthoDB" id="1275252at2"/>
<protein>
    <submittedName>
        <fullName evidence="2">Uncharacterized protein</fullName>
    </submittedName>
</protein>
<sequence length="609" mass="67435">MPKISKINLRQLFAKGLKPAQEAFYNMFDSYWHKDELIDISAVKSLQNTLDNKLDLSVQETLLKAFDNVVAQVETDFKGVLSPTDPEPTDNGSYKPSISSELDKPENPDSAVDWGTPYPNAGNLRAKQGYNTMFYKNGASWTKSESKMPGETVSPDFDPITDIKPQGGKQIANYIESIELSNTILNGSTDFTTRFSLVDFEAYYFNNRSFDSDKQVSSIKMHAESAGQVVFAFGSVINKKFVERKTFSFSVALPAGIKTYPIDDILYKGERIALKTPSSGMAWNSKAGKTGIMYETAGYNGDVATNNDFDLAMELEVSDIQRKGYTPIDLFEKLAADVEVSSNVITIDQFAGKFNSINSAINSIKNKTGKFFFRINPGIYNESIDLFSNAVNPGLELSFIGYSKKDVTIVMNKGDYHAAPMQVNINAYFENITFKSTQTEGIADPSSYSVHSDFGTAPALIEFFNCDFINDVQNQHNYGAGSWQGHTLRFRNCKFLKNNTTANGGSLYWHNQVQNGITAQRLEVFNCEIYSKGGASIVLHDANQTNGGNVDPALSEASVLFVGNTFKSDDTDTNASFSRRETVRQPGALVGNIFLDKRSHGNNITELNY</sequence>
<dbReference type="RefSeq" id="WP_053328527.1">
    <property type="nucleotide sequence ID" value="NZ_CP009928.1"/>
</dbReference>
<dbReference type="EMBL" id="CP009928">
    <property type="protein sequence ID" value="AKK73768.1"/>
    <property type="molecule type" value="Genomic_DNA"/>
</dbReference>
<dbReference type="STRING" id="1324352.OK18_15180"/>
<gene>
    <name evidence="2" type="ORF">OK18_15180</name>
</gene>
<dbReference type="InterPro" id="IPR012334">
    <property type="entry name" value="Pectin_lyas_fold"/>
</dbReference>
<reference evidence="2 3" key="1">
    <citation type="submission" date="2014-11" db="EMBL/GenBank/DDBJ databases">
        <authorList>
            <person name="Park G.-S."/>
            <person name="Hong S.-J."/>
            <person name="Jung B.K."/>
            <person name="Khan A.R."/>
            <person name="Kwak Y."/>
            <person name="Shin J.-H."/>
        </authorList>
    </citation>
    <scope>NUCLEOTIDE SEQUENCE [LARGE SCALE GENOMIC DNA]</scope>
    <source>
        <strain evidence="2 3">DSM 27622</strain>
    </source>
</reference>
<dbReference type="PATRIC" id="fig|1324352.5.peg.3161"/>
<dbReference type="Proteomes" id="UP000035213">
    <property type="component" value="Chromosome"/>
</dbReference>
<name>A0A0G3M706_CHRGL</name>
<dbReference type="AlphaFoldDB" id="A0A0G3M706"/>
<dbReference type="Gene3D" id="2.160.20.10">
    <property type="entry name" value="Single-stranded right-handed beta-helix, Pectin lyase-like"/>
    <property type="match status" value="1"/>
</dbReference>
<evidence type="ECO:0000313" key="2">
    <source>
        <dbReference type="EMBL" id="AKK73768.1"/>
    </source>
</evidence>
<feature type="region of interest" description="Disordered" evidence="1">
    <location>
        <begin position="79"/>
        <end position="112"/>
    </location>
</feature>
<evidence type="ECO:0000256" key="1">
    <source>
        <dbReference type="SAM" id="MobiDB-lite"/>
    </source>
</evidence>